<name>A0A6J4R9J8_9ACTN</name>
<feature type="non-terminal residue" evidence="1">
    <location>
        <position position="37"/>
    </location>
</feature>
<feature type="non-terminal residue" evidence="1">
    <location>
        <position position="1"/>
    </location>
</feature>
<organism evidence="1">
    <name type="scientific">uncultured Solirubrobacteraceae bacterium</name>
    <dbReference type="NCBI Taxonomy" id="1162706"/>
    <lineage>
        <taxon>Bacteria</taxon>
        <taxon>Bacillati</taxon>
        <taxon>Actinomycetota</taxon>
        <taxon>Thermoleophilia</taxon>
        <taxon>Solirubrobacterales</taxon>
        <taxon>Solirubrobacteraceae</taxon>
        <taxon>environmental samples</taxon>
    </lineage>
</organism>
<dbReference type="AlphaFoldDB" id="A0A6J4R9J8"/>
<sequence length="37" mass="3744">AEKADGVVQVAAVARRAAAPAPSVQSQEELGLRVVTV</sequence>
<gene>
    <name evidence="1" type="ORF">AVDCRST_MAG13-224</name>
</gene>
<accession>A0A6J4R9J8</accession>
<protein>
    <submittedName>
        <fullName evidence="1">Uncharacterized protein</fullName>
    </submittedName>
</protein>
<reference evidence="1" key="1">
    <citation type="submission" date="2020-02" db="EMBL/GenBank/DDBJ databases">
        <authorList>
            <person name="Meier V. D."/>
        </authorList>
    </citation>
    <scope>NUCLEOTIDE SEQUENCE</scope>
    <source>
        <strain evidence="1">AVDCRST_MAG13</strain>
    </source>
</reference>
<evidence type="ECO:0000313" key="1">
    <source>
        <dbReference type="EMBL" id="CAA9468108.1"/>
    </source>
</evidence>
<proteinExistence type="predicted"/>
<dbReference type="EMBL" id="CADCVO010000035">
    <property type="protein sequence ID" value="CAA9468108.1"/>
    <property type="molecule type" value="Genomic_DNA"/>
</dbReference>